<dbReference type="InterPro" id="IPR010730">
    <property type="entry name" value="HET"/>
</dbReference>
<evidence type="ECO:0000259" key="1">
    <source>
        <dbReference type="Pfam" id="PF06985"/>
    </source>
</evidence>
<dbReference type="AlphaFoldDB" id="A0A1M2VDN6"/>
<organism evidence="2 3">
    <name type="scientific">Trametes pubescens</name>
    <name type="common">White-rot fungus</name>
    <dbReference type="NCBI Taxonomy" id="154538"/>
    <lineage>
        <taxon>Eukaryota</taxon>
        <taxon>Fungi</taxon>
        <taxon>Dikarya</taxon>
        <taxon>Basidiomycota</taxon>
        <taxon>Agaricomycotina</taxon>
        <taxon>Agaricomycetes</taxon>
        <taxon>Polyporales</taxon>
        <taxon>Polyporaceae</taxon>
        <taxon>Trametes</taxon>
    </lineage>
</organism>
<evidence type="ECO:0000313" key="3">
    <source>
        <dbReference type="Proteomes" id="UP000184267"/>
    </source>
</evidence>
<reference evidence="2 3" key="1">
    <citation type="submission" date="2016-10" db="EMBL/GenBank/DDBJ databases">
        <title>Genome sequence of the basidiomycete white-rot fungus Trametes pubescens.</title>
        <authorList>
            <person name="Makela M.R."/>
            <person name="Granchi Z."/>
            <person name="Peng M."/>
            <person name="De Vries R.P."/>
            <person name="Grigoriev I."/>
            <person name="Riley R."/>
            <person name="Hilden K."/>
        </authorList>
    </citation>
    <scope>NUCLEOTIDE SEQUENCE [LARGE SCALE GENOMIC DNA]</scope>
    <source>
        <strain evidence="2 3">FBCC735</strain>
    </source>
</reference>
<feature type="domain" description="Heterokaryon incompatibility" evidence="1">
    <location>
        <begin position="88"/>
        <end position="241"/>
    </location>
</feature>
<dbReference type="OMA" id="MSAYADG"/>
<name>A0A1M2VDN6_TRAPU</name>
<evidence type="ECO:0000313" key="2">
    <source>
        <dbReference type="EMBL" id="OJT05653.1"/>
    </source>
</evidence>
<dbReference type="OrthoDB" id="5125733at2759"/>
<keyword evidence="3" id="KW-1185">Reference proteome</keyword>
<gene>
    <name evidence="2" type="ORF">TRAPUB_3527</name>
</gene>
<dbReference type="Proteomes" id="UP000184267">
    <property type="component" value="Unassembled WGS sequence"/>
</dbReference>
<dbReference type="PANTHER" id="PTHR33112">
    <property type="entry name" value="DOMAIN PROTEIN, PUTATIVE-RELATED"/>
    <property type="match status" value="1"/>
</dbReference>
<dbReference type="Pfam" id="PF06985">
    <property type="entry name" value="HET"/>
    <property type="match status" value="1"/>
</dbReference>
<dbReference type="EMBL" id="MNAD01001411">
    <property type="protein sequence ID" value="OJT05653.1"/>
    <property type="molecule type" value="Genomic_DNA"/>
</dbReference>
<sequence>MLGEDDDAESAAPLKVFMGAGGLLTECSPPETQTIYVSIDGEPRLAGYVYTTPAISVSPDPFLPTLVLDCTNPARPRLTTTNGKRGRYLALSYVWGEIQPHCTTTHNMSAYADGIDPARLPQTIRDAIHVTVALGFQYLWADSLCIIQDSDESKRKEIGRMHYIYRDAYLTIIAASARRVREGFLQERPPPSRDFALPVLCPSQEIGTLYVSPTHTLLEDEIEHYSHGWDPVSTRGWCLQEYFMSPRALLFTSQTLQVRCQTTTQSVGRAYYNPTGEQRMPDAFFRPDLPPAAHGSVGWAAMYKAWLEIIEDYSRRAITDPADKLVACGAIAAGFQRVLRTDYLAGLWRATLLNDLLWGKQSGPQPVRLEGLTAPSWSWAAVDGEVWMGGDWSRMTVLQETAVAEVVRCEVALADSALPFGQVTGGSLVLRTPLIRCVLLTGEGYKPFRILLPTAKQVRRWAAAGLDPDDEVEKAVAETMIIGWVFVDTEADVGIERLWATPLQRKDERLEGLIVTLVGEDDAGTSNPPAAPSQRKIFRRVGRFDVFKQDSFRELEFYWNGEMPLVEIEIV</sequence>
<dbReference type="PANTHER" id="PTHR33112:SF16">
    <property type="entry name" value="HETEROKARYON INCOMPATIBILITY DOMAIN-CONTAINING PROTEIN"/>
    <property type="match status" value="1"/>
</dbReference>
<comment type="caution">
    <text evidence="2">The sequence shown here is derived from an EMBL/GenBank/DDBJ whole genome shotgun (WGS) entry which is preliminary data.</text>
</comment>
<proteinExistence type="predicted"/>
<protein>
    <recommendedName>
        <fullName evidence="1">Heterokaryon incompatibility domain-containing protein</fullName>
    </recommendedName>
</protein>
<accession>A0A1M2VDN6</accession>
<dbReference type="STRING" id="154538.A0A1M2VDN6"/>